<reference evidence="2" key="1">
    <citation type="submission" date="2021-01" db="EMBL/GenBank/DDBJ databases">
        <title>Genome sequence of Phenylobacterium sp. 20VBR1 isolated from a valley glaceir, Ny-Alesund, Svalbard.</title>
        <authorList>
            <person name="Thomas F.A."/>
            <person name="Krishnan K.P."/>
            <person name="Sinha R.K."/>
        </authorList>
    </citation>
    <scope>NUCLEOTIDE SEQUENCE</scope>
    <source>
        <strain evidence="2">20VBR1</strain>
    </source>
</reference>
<feature type="chain" id="PRO_5037063965" evidence="1">
    <location>
        <begin position="24"/>
        <end position="105"/>
    </location>
</feature>
<gene>
    <name evidence="2" type="ORF">JKL49_22655</name>
</gene>
<evidence type="ECO:0000256" key="1">
    <source>
        <dbReference type="SAM" id="SignalP"/>
    </source>
</evidence>
<dbReference type="PROSITE" id="PS51257">
    <property type="entry name" value="PROKAR_LIPOPROTEIN"/>
    <property type="match status" value="1"/>
</dbReference>
<organism evidence="2">
    <name type="scientific">Phenylobacterium glaciei</name>
    <dbReference type="NCBI Taxonomy" id="2803784"/>
    <lineage>
        <taxon>Bacteria</taxon>
        <taxon>Pseudomonadati</taxon>
        <taxon>Pseudomonadota</taxon>
        <taxon>Alphaproteobacteria</taxon>
        <taxon>Caulobacterales</taxon>
        <taxon>Caulobacteraceae</taxon>
        <taxon>Phenylobacterium</taxon>
    </lineage>
</organism>
<name>A0A974P7Y9_9CAUL</name>
<evidence type="ECO:0000313" key="2">
    <source>
        <dbReference type="EMBL" id="QQZ52120.1"/>
    </source>
</evidence>
<dbReference type="AlphaFoldDB" id="A0A974P7Y9"/>
<sequence>MQWVNRWLWILLLGGLLSACALASTHAAPIHREEQIAVPGGRLFALVRGENPKAPILVWLHGDRVEQSDLCSGSTTQRSNDVSWWSISISAGRGDLSMQRPTLAP</sequence>
<accession>A0A974P7Y9</accession>
<keyword evidence="1" id="KW-0732">Signal</keyword>
<feature type="signal peptide" evidence="1">
    <location>
        <begin position="1"/>
        <end position="23"/>
    </location>
</feature>
<proteinExistence type="predicted"/>
<dbReference type="EMBL" id="CP068570">
    <property type="protein sequence ID" value="QQZ52120.1"/>
    <property type="molecule type" value="Genomic_DNA"/>
</dbReference>
<protein>
    <submittedName>
        <fullName evidence="2">Uncharacterized protein</fullName>
    </submittedName>
</protein>